<evidence type="ECO:0000256" key="7">
    <source>
        <dbReference type="ARBA" id="ARBA00022800"/>
    </source>
</evidence>
<dbReference type="CDD" id="cd00077">
    <property type="entry name" value="HDc"/>
    <property type="match status" value="1"/>
</dbReference>
<dbReference type="PIRSF" id="PIRSF000813">
    <property type="entry name" value="CCA_bact"/>
    <property type="match status" value="1"/>
</dbReference>
<dbReference type="Pfam" id="PF12627">
    <property type="entry name" value="PolyA_pol_RNAbd"/>
    <property type="match status" value="1"/>
</dbReference>
<keyword evidence="3 12" id="KW-0819">tRNA processing</keyword>
<feature type="binding site" evidence="12">
    <location>
        <position position="30"/>
    </location>
    <ligand>
        <name>Mg(2+)</name>
        <dbReference type="ChEBI" id="CHEBI:18420"/>
    </ligand>
</feature>
<keyword evidence="9 12" id="KW-0067">ATP-binding</keyword>
<dbReference type="EC" id="3.1.4.-" evidence="12"/>
<feature type="domain" description="HD" evidence="13">
    <location>
        <begin position="237"/>
        <end position="342"/>
    </location>
</feature>
<dbReference type="HAMAP" id="MF_01261">
    <property type="entry name" value="CCA_bact_type1"/>
    <property type="match status" value="1"/>
</dbReference>
<evidence type="ECO:0000256" key="8">
    <source>
        <dbReference type="ARBA" id="ARBA00022801"/>
    </source>
</evidence>
<evidence type="ECO:0000256" key="3">
    <source>
        <dbReference type="ARBA" id="ARBA00022694"/>
    </source>
</evidence>
<feature type="binding site" evidence="12">
    <location>
        <position position="100"/>
    </location>
    <ligand>
        <name>ATP</name>
        <dbReference type="ChEBI" id="CHEBI:30616"/>
    </ligand>
</feature>
<evidence type="ECO:0000259" key="13">
    <source>
        <dbReference type="PROSITE" id="PS51831"/>
    </source>
</evidence>
<comment type="subunit">
    <text evidence="12">Monomer. Can also form homodimers and oligomers.</text>
</comment>
<dbReference type="SUPFAM" id="SSF81891">
    <property type="entry name" value="Poly A polymerase C-terminal region-like"/>
    <property type="match status" value="1"/>
</dbReference>
<feature type="binding site" evidence="12">
    <location>
        <position position="149"/>
    </location>
    <ligand>
        <name>ATP</name>
        <dbReference type="ChEBI" id="CHEBI:30616"/>
    </ligand>
</feature>
<feature type="binding site" evidence="12">
    <location>
        <position position="149"/>
    </location>
    <ligand>
        <name>CTP</name>
        <dbReference type="ChEBI" id="CHEBI:37563"/>
    </ligand>
</feature>
<keyword evidence="1 12" id="KW-0533">Nickel</keyword>
<evidence type="ECO:0000256" key="6">
    <source>
        <dbReference type="ARBA" id="ARBA00022741"/>
    </source>
</evidence>
<dbReference type="PANTHER" id="PTHR47545">
    <property type="entry name" value="MULTIFUNCTIONAL CCA PROTEIN"/>
    <property type="match status" value="1"/>
</dbReference>
<dbReference type="PANTHER" id="PTHR47545:SF1">
    <property type="entry name" value="MULTIFUNCTIONAL CCA PROTEIN"/>
    <property type="match status" value="1"/>
</dbReference>
<evidence type="ECO:0000256" key="4">
    <source>
        <dbReference type="ARBA" id="ARBA00022695"/>
    </source>
</evidence>
<comment type="caution">
    <text evidence="14">The sequence shown here is derived from an EMBL/GenBank/DDBJ whole genome shotgun (WGS) entry which is preliminary data.</text>
</comment>
<dbReference type="NCBIfam" id="NF008137">
    <property type="entry name" value="PRK10885.1"/>
    <property type="match status" value="1"/>
</dbReference>
<dbReference type="CDD" id="cd05398">
    <property type="entry name" value="NT_ClassII-CCAase"/>
    <property type="match status" value="1"/>
</dbReference>
<feature type="binding site" evidence="12">
    <location>
        <position position="17"/>
    </location>
    <ligand>
        <name>ATP</name>
        <dbReference type="ChEBI" id="CHEBI:30616"/>
    </ligand>
</feature>
<evidence type="ECO:0000256" key="12">
    <source>
        <dbReference type="HAMAP-Rule" id="MF_01261"/>
    </source>
</evidence>
<comment type="cofactor">
    <cofactor evidence="12">
        <name>Ni(2+)</name>
        <dbReference type="ChEBI" id="CHEBI:49786"/>
    </cofactor>
    <text evidence="12">Nickel for phosphatase activity.</text>
</comment>
<comment type="similarity">
    <text evidence="12">Belongs to the tRNA nucleotidyltransferase/poly(A) polymerase family. Bacterial CCA-adding enzyme type 1 subfamily.</text>
</comment>
<feature type="binding site" evidence="12">
    <location>
        <position position="20"/>
    </location>
    <ligand>
        <name>ATP</name>
        <dbReference type="ChEBI" id="CHEBI:30616"/>
    </ligand>
</feature>
<dbReference type="Gene3D" id="3.30.460.10">
    <property type="entry name" value="Beta Polymerase, domain 2"/>
    <property type="match status" value="1"/>
</dbReference>
<evidence type="ECO:0000256" key="2">
    <source>
        <dbReference type="ARBA" id="ARBA00022679"/>
    </source>
</evidence>
<feature type="binding site" evidence="12">
    <location>
        <position position="146"/>
    </location>
    <ligand>
        <name>CTP</name>
        <dbReference type="ChEBI" id="CHEBI:37563"/>
    </ligand>
</feature>
<proteinExistence type="inferred from homology"/>
<dbReference type="GO" id="GO:0005524">
    <property type="term" value="F:ATP binding"/>
    <property type="evidence" value="ECO:0007669"/>
    <property type="project" value="UniProtKB-UniRule"/>
</dbReference>
<dbReference type="Pfam" id="PF01743">
    <property type="entry name" value="PolyA_pol"/>
    <property type="match status" value="1"/>
</dbReference>
<dbReference type="InterPro" id="IPR002646">
    <property type="entry name" value="PolA_pol_head_dom"/>
</dbReference>
<feature type="binding site" evidence="12">
    <location>
        <position position="146"/>
    </location>
    <ligand>
        <name>ATP</name>
        <dbReference type="ChEBI" id="CHEBI:30616"/>
    </ligand>
</feature>
<keyword evidence="6 12" id="KW-0547">Nucleotide-binding</keyword>
<feature type="binding site" evidence="12">
    <location>
        <position position="17"/>
    </location>
    <ligand>
        <name>CTP</name>
        <dbReference type="ChEBI" id="CHEBI:37563"/>
    </ligand>
</feature>
<keyword evidence="7 12" id="KW-0692">RNA repair</keyword>
<evidence type="ECO:0000313" key="14">
    <source>
        <dbReference type="EMBL" id="RPE86153.1"/>
    </source>
</evidence>
<feature type="binding site" evidence="12">
    <location>
        <position position="20"/>
    </location>
    <ligand>
        <name>CTP</name>
        <dbReference type="ChEBI" id="CHEBI:37563"/>
    </ligand>
</feature>
<dbReference type="SMART" id="SM00471">
    <property type="entry name" value="HDc"/>
    <property type="match status" value="1"/>
</dbReference>
<dbReference type="GO" id="GO:0004112">
    <property type="term" value="F:cyclic-nucleotide phosphodiesterase activity"/>
    <property type="evidence" value="ECO:0007669"/>
    <property type="project" value="UniProtKB-UniRule"/>
</dbReference>
<feature type="binding site" evidence="12">
    <location>
        <position position="100"/>
    </location>
    <ligand>
        <name>CTP</name>
        <dbReference type="ChEBI" id="CHEBI:37563"/>
    </ligand>
</feature>
<dbReference type="GO" id="GO:0004810">
    <property type="term" value="F:CCA tRNA nucleotidyltransferase activity"/>
    <property type="evidence" value="ECO:0007669"/>
    <property type="project" value="UniProtKB-UniRule"/>
</dbReference>
<dbReference type="GO" id="GO:0016791">
    <property type="term" value="F:phosphatase activity"/>
    <property type="evidence" value="ECO:0007669"/>
    <property type="project" value="UniProtKB-UniRule"/>
</dbReference>
<evidence type="ECO:0000256" key="9">
    <source>
        <dbReference type="ARBA" id="ARBA00022840"/>
    </source>
</evidence>
<gene>
    <name evidence="12" type="primary">cca</name>
    <name evidence="14" type="ORF">EDC46_0546</name>
</gene>
<keyword evidence="2 12" id="KW-0808">Transferase</keyword>
<comment type="function">
    <text evidence="12">Catalyzes the addition and repair of the essential 3'-terminal CCA sequence in tRNAs without using a nucleic acid template. Adds these three nucleotides in the order of C, C, and A to the tRNA nucleotide-73, using CTP and ATP as substrates and producing inorganic pyrophosphate. tRNA 3'-terminal CCA addition is required both for tRNA processing and repair. Also involved in tRNA surveillance by mediating tandem CCA addition to generate a CCACCA at the 3' terminus of unstable tRNAs. While stable tRNAs receive only 3'-terminal CCA, unstable tRNAs are marked with CCACCA and rapidly degraded.</text>
</comment>
<dbReference type="AlphaFoldDB" id="A0A3N4VXS2"/>
<dbReference type="HAMAP" id="MF_01262">
    <property type="entry name" value="CCA_bact_type2"/>
    <property type="match status" value="1"/>
</dbReference>
<keyword evidence="8 12" id="KW-0378">Hydrolase</keyword>
<dbReference type="InterPro" id="IPR006674">
    <property type="entry name" value="HD_domain"/>
</dbReference>
<keyword evidence="12" id="KW-0511">Multifunctional enzyme</keyword>
<dbReference type="GO" id="GO:0001680">
    <property type="term" value="P:tRNA 3'-terminal CCA addition"/>
    <property type="evidence" value="ECO:0007669"/>
    <property type="project" value="UniProtKB-UniRule"/>
</dbReference>
<name>A0A3N4VXS2_9PAST</name>
<keyword evidence="10 12" id="KW-0460">Magnesium</keyword>
<keyword evidence="11 12" id="KW-0694">RNA-binding</keyword>
<dbReference type="Pfam" id="PF01966">
    <property type="entry name" value="HD"/>
    <property type="match status" value="1"/>
</dbReference>
<dbReference type="Gene3D" id="1.10.3090.10">
    <property type="entry name" value="cca-adding enzyme, domain 2"/>
    <property type="match status" value="1"/>
</dbReference>
<keyword evidence="5 12" id="KW-0479">Metal-binding</keyword>
<dbReference type="GO" id="GO:0042245">
    <property type="term" value="P:RNA repair"/>
    <property type="evidence" value="ECO:0007669"/>
    <property type="project" value="UniProtKB-KW"/>
</dbReference>
<dbReference type="Proteomes" id="UP000281691">
    <property type="component" value="Unassembled WGS sequence"/>
</dbReference>
<dbReference type="EC" id="3.1.3.-" evidence="12"/>
<dbReference type="GO" id="GO:0000287">
    <property type="term" value="F:magnesium ion binding"/>
    <property type="evidence" value="ECO:0007669"/>
    <property type="project" value="UniProtKB-UniRule"/>
</dbReference>
<dbReference type="InterPro" id="IPR012006">
    <property type="entry name" value="CCA_bact"/>
</dbReference>
<feature type="binding site" evidence="12">
    <location>
        <position position="32"/>
    </location>
    <ligand>
        <name>Mg(2+)</name>
        <dbReference type="ChEBI" id="CHEBI:18420"/>
    </ligand>
</feature>
<dbReference type="SUPFAM" id="SSF81301">
    <property type="entry name" value="Nucleotidyltransferase"/>
    <property type="match status" value="1"/>
</dbReference>
<keyword evidence="4 12" id="KW-0548">Nucleotidyltransferase</keyword>
<reference evidence="14 15" key="1">
    <citation type="submission" date="2018-11" db="EMBL/GenBank/DDBJ databases">
        <title>Genomic Encyclopedia of Type Strains, Phase IV (KMG-IV): sequencing the most valuable type-strain genomes for metagenomic binning, comparative biology and taxonomic classification.</title>
        <authorList>
            <person name="Goeker M."/>
        </authorList>
    </citation>
    <scope>NUCLEOTIDE SEQUENCE [LARGE SCALE GENOMIC DNA]</scope>
    <source>
        <strain evidence="14 15">DSM 27238</strain>
    </source>
</reference>
<evidence type="ECO:0000256" key="10">
    <source>
        <dbReference type="ARBA" id="ARBA00022842"/>
    </source>
</evidence>
<dbReference type="GO" id="GO:0000049">
    <property type="term" value="F:tRNA binding"/>
    <property type="evidence" value="ECO:0007669"/>
    <property type="project" value="UniProtKB-UniRule"/>
</dbReference>
<dbReference type="PROSITE" id="PS51831">
    <property type="entry name" value="HD"/>
    <property type="match status" value="1"/>
</dbReference>
<dbReference type="EMBL" id="RKQP01000001">
    <property type="protein sequence ID" value="RPE86153.1"/>
    <property type="molecule type" value="Genomic_DNA"/>
</dbReference>
<protein>
    <recommendedName>
        <fullName evidence="12">Multifunctional CCA protein</fullName>
    </recommendedName>
    <domain>
        <recommendedName>
            <fullName evidence="12">CCA-adding enzyme</fullName>
            <ecNumber evidence="12">2.7.7.72</ecNumber>
        </recommendedName>
        <alternativeName>
            <fullName evidence="12">CCA tRNA nucleotidyltransferase</fullName>
        </alternativeName>
        <alternativeName>
            <fullName evidence="12">tRNA CCA-pyrophosphorylase</fullName>
        </alternativeName>
        <alternativeName>
            <fullName evidence="12">tRNA adenylyl-/cytidylyl-transferase</fullName>
        </alternativeName>
        <alternativeName>
            <fullName evidence="12">tRNA nucleotidyltransferase</fullName>
        </alternativeName>
        <alternativeName>
            <fullName evidence="12">tRNA-NT</fullName>
        </alternativeName>
    </domain>
    <domain>
        <recommendedName>
            <fullName evidence="12">2'-nucleotidase</fullName>
            <ecNumber evidence="12">3.1.3.-</ecNumber>
        </recommendedName>
    </domain>
    <domain>
        <recommendedName>
            <fullName evidence="12">2',3'-cyclic phosphodiesterase</fullName>
            <ecNumber evidence="12">3.1.4.-</ecNumber>
        </recommendedName>
    </domain>
    <domain>
        <recommendedName>
            <fullName evidence="12">Phosphatase</fullName>
        </recommendedName>
    </domain>
</protein>
<accession>A0A3N4VXS2</accession>
<organism evidence="14 15">
    <name type="scientific">Vespertiliibacter pulmonis</name>
    <dbReference type="NCBI Taxonomy" id="1443036"/>
    <lineage>
        <taxon>Bacteria</taxon>
        <taxon>Pseudomonadati</taxon>
        <taxon>Pseudomonadota</taxon>
        <taxon>Gammaproteobacteria</taxon>
        <taxon>Pasteurellales</taxon>
        <taxon>Pasteurellaceae</taxon>
        <taxon>Vespertiliibacter</taxon>
    </lineage>
</organism>
<evidence type="ECO:0000256" key="1">
    <source>
        <dbReference type="ARBA" id="ARBA00022596"/>
    </source>
</evidence>
<keyword evidence="15" id="KW-1185">Reference proteome</keyword>
<evidence type="ECO:0000256" key="5">
    <source>
        <dbReference type="ARBA" id="ARBA00022723"/>
    </source>
</evidence>
<comment type="miscellaneous">
    <text evidence="12">A single active site specifically recognizes both ATP and CTP and is responsible for their addition.</text>
</comment>
<dbReference type="EC" id="2.7.7.72" evidence="12"/>
<dbReference type="InterPro" id="IPR003607">
    <property type="entry name" value="HD/PDEase_dom"/>
</dbReference>
<dbReference type="InterPro" id="IPR043519">
    <property type="entry name" value="NT_sf"/>
</dbReference>
<evidence type="ECO:0000313" key="15">
    <source>
        <dbReference type="Proteomes" id="UP000281691"/>
    </source>
</evidence>
<dbReference type="GO" id="GO:0160016">
    <property type="term" value="F:CCACCA tRNA nucleotidyltransferase activity"/>
    <property type="evidence" value="ECO:0007669"/>
    <property type="project" value="RHEA"/>
</dbReference>
<dbReference type="InterPro" id="IPR032828">
    <property type="entry name" value="PolyA_RNA-bd"/>
</dbReference>
<comment type="domain">
    <text evidence="12">Comprises two domains: an N-terminal domain containing the nucleotidyltransferase activity and a C-terminal HD domain associated with both phosphodiesterase and phosphatase activities.</text>
</comment>
<sequence length="420" mass="47667">MNNNTAFPKIEVYLVGGAVRDKLLGLPVKDQDWLVVGSTPQAMLAQGYQQVGSDFPVFLHPETKAEYALARTERKQGSGYNGFICEFSPDVTLEQDLRRRDLTINALAQSQDGKIHDFYGGQADIDQRLLRHISPAFSEDPLRVLRVARFAARFHTLGFHIAPETVKLMQEMTACGELKHLTAERVWLETQKAFATDSPHIYFQVLRNVGALQVLFPEIDALFGIPQPAKHHPEIDSGLHTLMVVEQAKKLAPQASDPESLLFAALCHDLGKALTPTDILPHHYGHEQKGIHPTEMLAQRLKVPSHTKEFAKLVTEFHTHCHRITELRPETVIKLFDKLDVWRKPERFFDFLLACEADAKGRLGFEHCLYPQADYAKNLYRIARNIQVQDIIHDGFTGAAIRKELTKRRQSAITQFKQEQ</sequence>
<comment type="catalytic activity">
    <reaction evidence="12">
        <text>a tRNA precursor + 2 CTP + ATP = a tRNA with a 3' CCA end + 3 diphosphate</text>
        <dbReference type="Rhea" id="RHEA:14433"/>
        <dbReference type="Rhea" id="RHEA-COMP:10465"/>
        <dbReference type="Rhea" id="RHEA-COMP:10468"/>
        <dbReference type="ChEBI" id="CHEBI:30616"/>
        <dbReference type="ChEBI" id="CHEBI:33019"/>
        <dbReference type="ChEBI" id="CHEBI:37563"/>
        <dbReference type="ChEBI" id="CHEBI:74896"/>
        <dbReference type="ChEBI" id="CHEBI:83071"/>
        <dbReference type="EC" id="2.7.7.72"/>
    </reaction>
</comment>
<comment type="cofactor">
    <cofactor evidence="12">
        <name>Mg(2+)</name>
        <dbReference type="ChEBI" id="CHEBI:18420"/>
    </cofactor>
    <text evidence="12">Magnesium is required for nucleotidyltransferase activity.</text>
</comment>
<evidence type="ECO:0000256" key="11">
    <source>
        <dbReference type="ARBA" id="ARBA00022884"/>
    </source>
</evidence>
<comment type="catalytic activity">
    <reaction evidence="12">
        <text>a tRNA with a 3' CCA end + 2 CTP + ATP = a tRNA with a 3' CCACCA end + 3 diphosphate</text>
        <dbReference type="Rhea" id="RHEA:76235"/>
        <dbReference type="Rhea" id="RHEA-COMP:10468"/>
        <dbReference type="Rhea" id="RHEA-COMP:18655"/>
        <dbReference type="ChEBI" id="CHEBI:30616"/>
        <dbReference type="ChEBI" id="CHEBI:33019"/>
        <dbReference type="ChEBI" id="CHEBI:37563"/>
        <dbReference type="ChEBI" id="CHEBI:83071"/>
        <dbReference type="ChEBI" id="CHEBI:195187"/>
    </reaction>
</comment>
<dbReference type="InterPro" id="IPR050124">
    <property type="entry name" value="tRNA_CCA-adding_enzyme"/>
</dbReference>